<dbReference type="EMBL" id="JACXVP010000002">
    <property type="protein sequence ID" value="KAG5623048.1"/>
    <property type="molecule type" value="Genomic_DNA"/>
</dbReference>
<sequence length="92" mass="10543">MEFNSSVILQLLLNRLLDFQGYRVVVRFTDSVHKVNIWIMDRPTNGLLVPSAHTIPMLPGFRSDIFDSCVTKYPFSRSKLANSKCILKDLVD</sequence>
<gene>
    <name evidence="1" type="ORF">H5410_008266</name>
</gene>
<name>A0A9J6AEP8_SOLCO</name>
<evidence type="ECO:0000313" key="2">
    <source>
        <dbReference type="Proteomes" id="UP000824120"/>
    </source>
</evidence>
<proteinExistence type="predicted"/>
<comment type="caution">
    <text evidence="1">The sequence shown here is derived from an EMBL/GenBank/DDBJ whole genome shotgun (WGS) entry which is preliminary data.</text>
</comment>
<evidence type="ECO:0000313" key="1">
    <source>
        <dbReference type="EMBL" id="KAG5623048.1"/>
    </source>
</evidence>
<accession>A0A9J6AEP8</accession>
<dbReference type="AlphaFoldDB" id="A0A9J6AEP8"/>
<reference evidence="1 2" key="1">
    <citation type="submission" date="2020-09" db="EMBL/GenBank/DDBJ databases">
        <title>De no assembly of potato wild relative species, Solanum commersonii.</title>
        <authorList>
            <person name="Cho K."/>
        </authorList>
    </citation>
    <scope>NUCLEOTIDE SEQUENCE [LARGE SCALE GENOMIC DNA]</scope>
    <source>
        <strain evidence="1">LZ3.2</strain>
        <tissue evidence="1">Leaf</tissue>
    </source>
</reference>
<dbReference type="Proteomes" id="UP000824120">
    <property type="component" value="Chromosome 2"/>
</dbReference>
<organism evidence="1 2">
    <name type="scientific">Solanum commersonii</name>
    <name type="common">Commerson's wild potato</name>
    <name type="synonym">Commerson's nightshade</name>
    <dbReference type="NCBI Taxonomy" id="4109"/>
    <lineage>
        <taxon>Eukaryota</taxon>
        <taxon>Viridiplantae</taxon>
        <taxon>Streptophyta</taxon>
        <taxon>Embryophyta</taxon>
        <taxon>Tracheophyta</taxon>
        <taxon>Spermatophyta</taxon>
        <taxon>Magnoliopsida</taxon>
        <taxon>eudicotyledons</taxon>
        <taxon>Gunneridae</taxon>
        <taxon>Pentapetalae</taxon>
        <taxon>asterids</taxon>
        <taxon>lamiids</taxon>
        <taxon>Solanales</taxon>
        <taxon>Solanaceae</taxon>
        <taxon>Solanoideae</taxon>
        <taxon>Solaneae</taxon>
        <taxon>Solanum</taxon>
    </lineage>
</organism>
<protein>
    <submittedName>
        <fullName evidence="1">Uncharacterized protein</fullName>
    </submittedName>
</protein>
<keyword evidence="2" id="KW-1185">Reference proteome</keyword>